<evidence type="ECO:0000256" key="4">
    <source>
        <dbReference type="ARBA" id="ARBA00022833"/>
    </source>
</evidence>
<evidence type="ECO:0000256" key="3">
    <source>
        <dbReference type="ARBA" id="ARBA00022801"/>
    </source>
</evidence>
<dbReference type="EMBL" id="AYTF01000001">
    <property type="protein sequence ID" value="ESV63200.1"/>
    <property type="molecule type" value="Genomic_DNA"/>
</dbReference>
<keyword evidence="4" id="KW-0862">Zinc</keyword>
<evidence type="ECO:0000256" key="1">
    <source>
        <dbReference type="ARBA" id="ARBA00001947"/>
    </source>
</evidence>
<evidence type="ECO:0000313" key="7">
    <source>
        <dbReference type="Proteomes" id="UP000018502"/>
    </source>
</evidence>
<evidence type="ECO:0000256" key="2">
    <source>
        <dbReference type="ARBA" id="ARBA00022723"/>
    </source>
</evidence>
<dbReference type="Gene3D" id="3.40.50.10310">
    <property type="entry name" value="Creatininase"/>
    <property type="match status" value="1"/>
</dbReference>
<organism evidence="6 7">
    <name type="scientific">Mycobacteroides abscessus MAB_091912_2446</name>
    <dbReference type="NCBI Taxonomy" id="1335414"/>
    <lineage>
        <taxon>Bacteria</taxon>
        <taxon>Bacillati</taxon>
        <taxon>Actinomycetota</taxon>
        <taxon>Actinomycetes</taxon>
        <taxon>Mycobacteriales</taxon>
        <taxon>Mycobacteriaceae</taxon>
        <taxon>Mycobacteroides</taxon>
        <taxon>Mycobacteroides abscessus</taxon>
    </lineage>
</organism>
<accession>A0A829MAW0</accession>
<name>A0A829MAW0_9MYCO</name>
<dbReference type="AlphaFoldDB" id="A0A829MAW0"/>
<keyword evidence="2" id="KW-0479">Metal-binding</keyword>
<reference evidence="6 7" key="1">
    <citation type="journal article" date="2014" name="Emerg. Infect. Dis.">
        <title>High-level Relatedness among Mycobacterium abscessus subsp. massiliense Strains from Widely Separated Outbreaks.</title>
        <authorList>
            <person name="Tettelin H."/>
            <person name="Davidson R.M."/>
            <person name="Agrawal S."/>
            <person name="Aitken M.L."/>
            <person name="Shallom S."/>
            <person name="Hasan N.A."/>
            <person name="Strong M."/>
            <person name="Nogueira de Moura V.C."/>
            <person name="De Groote M.A."/>
            <person name="Duarte R.S."/>
            <person name="Hine E."/>
            <person name="Parankush S."/>
            <person name="Su Q."/>
            <person name="Daugherty S.C."/>
            <person name="Fraser C.M."/>
            <person name="Brown-Elliott B.A."/>
            <person name="Wallace R.J.Jr."/>
            <person name="Holland S.M."/>
            <person name="Sampaio E.P."/>
            <person name="Olivier K.N."/>
            <person name="Jackson M."/>
            <person name="Zelazny A.M."/>
        </authorList>
    </citation>
    <scope>NUCLEOTIDE SEQUENCE [LARGE SCALE GENOMIC DNA]</scope>
    <source>
        <strain evidence="6 7">MAB_091912_2446</strain>
    </source>
</reference>
<comment type="caution">
    <text evidence="6">The sequence shown here is derived from an EMBL/GenBank/DDBJ whole genome shotgun (WGS) entry which is preliminary data.</text>
</comment>
<evidence type="ECO:0000256" key="5">
    <source>
        <dbReference type="ARBA" id="ARBA00024029"/>
    </source>
</evidence>
<dbReference type="GO" id="GO:0046872">
    <property type="term" value="F:metal ion binding"/>
    <property type="evidence" value="ECO:0007669"/>
    <property type="project" value="UniProtKB-KW"/>
</dbReference>
<dbReference type="GO" id="GO:0016811">
    <property type="term" value="F:hydrolase activity, acting on carbon-nitrogen (but not peptide) bonds, in linear amides"/>
    <property type="evidence" value="ECO:0007669"/>
    <property type="project" value="TreeGrafter"/>
</dbReference>
<dbReference type="Pfam" id="PF02633">
    <property type="entry name" value="Creatininase"/>
    <property type="match status" value="1"/>
</dbReference>
<dbReference type="SUPFAM" id="SSF102215">
    <property type="entry name" value="Creatininase"/>
    <property type="match status" value="1"/>
</dbReference>
<dbReference type="GO" id="GO:0009231">
    <property type="term" value="P:riboflavin biosynthetic process"/>
    <property type="evidence" value="ECO:0007669"/>
    <property type="project" value="TreeGrafter"/>
</dbReference>
<evidence type="ECO:0000313" key="6">
    <source>
        <dbReference type="EMBL" id="ESV63200.1"/>
    </source>
</evidence>
<dbReference type="Proteomes" id="UP000018502">
    <property type="component" value="Unassembled WGS sequence"/>
</dbReference>
<proteinExistence type="inferred from homology"/>
<sequence>MSRHIIPDTTTTDPAATNSVAVLPVGSFEQHGPHLPLGTDCLIACAIATAISQHHNVFRLPPITFGCSHEHAAYPGTVSISATALAAVIADITQSLIQQAVRGLIVVNAHGGNAVLTNVVQQANQPATPINVGLYPSREDWTEARTAAGITSTNHDDMHAGELETSILLAAYPSYLRAGWNTADHSASDRRYLTTVGISAYTTTGVIGYPSRATEAKGHALLNHLGRNADTLVTLLTEAARPEECQ</sequence>
<dbReference type="PANTHER" id="PTHR35005:SF1">
    <property type="entry name" value="2-AMINO-5-FORMYLAMINO-6-RIBOSYLAMINOPYRIMIDIN-4(3H)-ONE 5'-MONOPHOSPHATE DEFORMYLASE"/>
    <property type="match status" value="1"/>
</dbReference>
<gene>
    <name evidence="6" type="ORF">L833_0574</name>
</gene>
<dbReference type="InterPro" id="IPR024087">
    <property type="entry name" value="Creatininase-like_sf"/>
</dbReference>
<comment type="cofactor">
    <cofactor evidence="1">
        <name>Zn(2+)</name>
        <dbReference type="ChEBI" id="CHEBI:29105"/>
    </cofactor>
</comment>
<protein>
    <submittedName>
        <fullName evidence="6">Creatinine amidohydrolase family protein</fullName>
    </submittedName>
</protein>
<dbReference type="PANTHER" id="PTHR35005">
    <property type="entry name" value="3-DEHYDRO-SCYLLO-INOSOSE HYDROLASE"/>
    <property type="match status" value="1"/>
</dbReference>
<keyword evidence="3 6" id="KW-0378">Hydrolase</keyword>
<comment type="similarity">
    <text evidence="5">Belongs to the creatininase superfamily.</text>
</comment>
<dbReference type="InterPro" id="IPR003785">
    <property type="entry name" value="Creatininase/forma_Hydrolase"/>
</dbReference>